<dbReference type="Gene3D" id="3.50.50.60">
    <property type="entry name" value="FAD/NAD(P)-binding domain"/>
    <property type="match status" value="2"/>
</dbReference>
<comment type="cofactor">
    <cofactor evidence="1">
        <name>FAD</name>
        <dbReference type="ChEBI" id="CHEBI:57692"/>
    </cofactor>
</comment>
<dbReference type="GO" id="GO:0050660">
    <property type="term" value="F:flavin adenine dinucleotide binding"/>
    <property type="evidence" value="ECO:0007669"/>
    <property type="project" value="TreeGrafter"/>
</dbReference>
<feature type="non-terminal residue" evidence="7">
    <location>
        <position position="135"/>
    </location>
</feature>
<accession>A0A433SLQ1</accession>
<dbReference type="PANTHER" id="PTHR22912:SF93">
    <property type="entry name" value="SOLUBLE PYRIDINE NUCLEOTIDE TRANSHYDROGENASE"/>
    <property type="match status" value="1"/>
</dbReference>
<dbReference type="InterPro" id="IPR023753">
    <property type="entry name" value="FAD/NAD-binding_dom"/>
</dbReference>
<dbReference type="GO" id="GO:0004148">
    <property type="term" value="F:dihydrolipoyl dehydrogenase (NADH) activity"/>
    <property type="evidence" value="ECO:0007669"/>
    <property type="project" value="UniProtKB-EC"/>
</dbReference>
<dbReference type="AlphaFoldDB" id="A0A433SLQ1"/>
<evidence type="ECO:0000256" key="4">
    <source>
        <dbReference type="ARBA" id="ARBA00022827"/>
    </source>
</evidence>
<name>A0A433SLQ1_ELYCH</name>
<comment type="caution">
    <text evidence="7">The sequence shown here is derived from an EMBL/GenBank/DDBJ whole genome shotgun (WGS) entry which is preliminary data.</text>
</comment>
<keyword evidence="8" id="KW-1185">Reference proteome</keyword>
<organism evidence="7 8">
    <name type="scientific">Elysia chlorotica</name>
    <name type="common">Eastern emerald elysia</name>
    <name type="synonym">Sea slug</name>
    <dbReference type="NCBI Taxonomy" id="188477"/>
    <lineage>
        <taxon>Eukaryota</taxon>
        <taxon>Metazoa</taxon>
        <taxon>Spiralia</taxon>
        <taxon>Lophotrochozoa</taxon>
        <taxon>Mollusca</taxon>
        <taxon>Gastropoda</taxon>
        <taxon>Heterobranchia</taxon>
        <taxon>Euthyneura</taxon>
        <taxon>Panpulmonata</taxon>
        <taxon>Sacoglossa</taxon>
        <taxon>Placobranchoidea</taxon>
        <taxon>Plakobranchidae</taxon>
        <taxon>Elysia</taxon>
    </lineage>
</organism>
<evidence type="ECO:0000256" key="2">
    <source>
        <dbReference type="ARBA" id="ARBA00012608"/>
    </source>
</evidence>
<dbReference type="GO" id="GO:0006103">
    <property type="term" value="P:2-oxoglutarate metabolic process"/>
    <property type="evidence" value="ECO:0007669"/>
    <property type="project" value="TreeGrafter"/>
</dbReference>
<dbReference type="Proteomes" id="UP000271974">
    <property type="component" value="Unassembled WGS sequence"/>
</dbReference>
<dbReference type="PRINTS" id="PR00368">
    <property type="entry name" value="FADPNR"/>
</dbReference>
<dbReference type="EMBL" id="RQTK01001497">
    <property type="protein sequence ID" value="RUS70075.1"/>
    <property type="molecule type" value="Genomic_DNA"/>
</dbReference>
<evidence type="ECO:0000256" key="3">
    <source>
        <dbReference type="ARBA" id="ARBA00022630"/>
    </source>
</evidence>
<dbReference type="PANTHER" id="PTHR22912">
    <property type="entry name" value="DISULFIDE OXIDOREDUCTASE"/>
    <property type="match status" value="1"/>
</dbReference>
<evidence type="ECO:0000259" key="6">
    <source>
        <dbReference type="Pfam" id="PF07992"/>
    </source>
</evidence>
<reference evidence="7 8" key="1">
    <citation type="submission" date="2019-01" db="EMBL/GenBank/DDBJ databases">
        <title>A draft genome assembly of the solar-powered sea slug Elysia chlorotica.</title>
        <authorList>
            <person name="Cai H."/>
            <person name="Li Q."/>
            <person name="Fang X."/>
            <person name="Li J."/>
            <person name="Curtis N.E."/>
            <person name="Altenburger A."/>
            <person name="Shibata T."/>
            <person name="Feng M."/>
            <person name="Maeda T."/>
            <person name="Schwartz J.A."/>
            <person name="Shigenobu S."/>
            <person name="Lundholm N."/>
            <person name="Nishiyama T."/>
            <person name="Yang H."/>
            <person name="Hasebe M."/>
            <person name="Li S."/>
            <person name="Pierce S.K."/>
            <person name="Wang J."/>
        </authorList>
    </citation>
    <scope>NUCLEOTIDE SEQUENCE [LARGE SCALE GENOMIC DNA]</scope>
    <source>
        <strain evidence="7">EC2010</strain>
        <tissue evidence="7">Whole organism of an adult</tissue>
    </source>
</reference>
<dbReference type="EC" id="1.8.1.4" evidence="2"/>
<protein>
    <recommendedName>
        <fullName evidence="2">dihydrolipoyl dehydrogenase</fullName>
        <ecNumber evidence="2">1.8.1.4</ecNumber>
    </recommendedName>
</protein>
<dbReference type="InterPro" id="IPR050151">
    <property type="entry name" value="Class-I_Pyr_Nuc-Dis_Oxidored"/>
</dbReference>
<keyword evidence="3" id="KW-0285">Flavoprotein</keyword>
<evidence type="ECO:0000256" key="5">
    <source>
        <dbReference type="ARBA" id="ARBA00049187"/>
    </source>
</evidence>
<evidence type="ECO:0000313" key="8">
    <source>
        <dbReference type="Proteomes" id="UP000271974"/>
    </source>
</evidence>
<dbReference type="Pfam" id="PF07992">
    <property type="entry name" value="Pyr_redox_2"/>
    <property type="match status" value="1"/>
</dbReference>
<dbReference type="SUPFAM" id="SSF51905">
    <property type="entry name" value="FAD/NAD(P)-binding domain"/>
    <property type="match status" value="1"/>
</dbReference>
<feature type="domain" description="FAD/NAD(P)-binding" evidence="6">
    <location>
        <begin position="1"/>
        <end position="135"/>
    </location>
</feature>
<comment type="catalytic activity">
    <reaction evidence="5">
        <text>N(6)-[(R)-dihydrolipoyl]-L-lysyl-[protein] + NAD(+) = N(6)-[(R)-lipoyl]-L-lysyl-[protein] + NADH + H(+)</text>
        <dbReference type="Rhea" id="RHEA:15045"/>
        <dbReference type="Rhea" id="RHEA-COMP:10474"/>
        <dbReference type="Rhea" id="RHEA-COMP:10475"/>
        <dbReference type="ChEBI" id="CHEBI:15378"/>
        <dbReference type="ChEBI" id="CHEBI:57540"/>
        <dbReference type="ChEBI" id="CHEBI:57945"/>
        <dbReference type="ChEBI" id="CHEBI:83099"/>
        <dbReference type="ChEBI" id="CHEBI:83100"/>
        <dbReference type="EC" id="1.8.1.4"/>
    </reaction>
</comment>
<sequence length="135" mass="14996">IYGAGVIGCEYASILSTLKIQINLVNTRDKLMSFLDGEIINTLSQHFTVNQGIHLIHNEIYKSIEATDDKVITTLESGRVIESDYLLFSLGRSGNVNGMNLEKIGIDFNKTRGLIQVNDNYQTNIDNIYAVGDVI</sequence>
<evidence type="ECO:0000313" key="7">
    <source>
        <dbReference type="EMBL" id="RUS70075.1"/>
    </source>
</evidence>
<evidence type="ECO:0000256" key="1">
    <source>
        <dbReference type="ARBA" id="ARBA00001974"/>
    </source>
</evidence>
<dbReference type="OrthoDB" id="8193983at2759"/>
<dbReference type="STRING" id="188477.A0A433SLQ1"/>
<dbReference type="InterPro" id="IPR036188">
    <property type="entry name" value="FAD/NAD-bd_sf"/>
</dbReference>
<gene>
    <name evidence="7" type="ORF">EGW08_022167</name>
</gene>
<keyword evidence="4" id="KW-0274">FAD</keyword>
<dbReference type="GO" id="GO:0005829">
    <property type="term" value="C:cytosol"/>
    <property type="evidence" value="ECO:0007669"/>
    <property type="project" value="TreeGrafter"/>
</dbReference>
<feature type="non-terminal residue" evidence="7">
    <location>
        <position position="1"/>
    </location>
</feature>
<proteinExistence type="predicted"/>